<proteinExistence type="predicted"/>
<organism evidence="1 2">
    <name type="scientific">Suillus luteus UH-Slu-Lm8-n1</name>
    <dbReference type="NCBI Taxonomy" id="930992"/>
    <lineage>
        <taxon>Eukaryota</taxon>
        <taxon>Fungi</taxon>
        <taxon>Dikarya</taxon>
        <taxon>Basidiomycota</taxon>
        <taxon>Agaricomycotina</taxon>
        <taxon>Agaricomycetes</taxon>
        <taxon>Agaricomycetidae</taxon>
        <taxon>Boletales</taxon>
        <taxon>Suillineae</taxon>
        <taxon>Suillaceae</taxon>
        <taxon>Suillus</taxon>
    </lineage>
</organism>
<accession>A0A0D0AZ39</accession>
<gene>
    <name evidence="1" type="ORF">CY34DRAFT_324899</name>
</gene>
<sequence>MKAVLAATYVSQADLVLFCQLQLAGASLYSFTLSHNYRLLHGFTPQLGKYCPGNSQPLRDPRAAISKRFPLTRRWNTGTRILVTCLQIISYLDGSLHNMHV</sequence>
<evidence type="ECO:0000313" key="2">
    <source>
        <dbReference type="Proteomes" id="UP000054485"/>
    </source>
</evidence>
<dbReference type="Proteomes" id="UP000054485">
    <property type="component" value="Unassembled WGS sequence"/>
</dbReference>
<evidence type="ECO:0000313" key="1">
    <source>
        <dbReference type="EMBL" id="KIK39587.1"/>
    </source>
</evidence>
<reference evidence="2" key="2">
    <citation type="submission" date="2015-01" db="EMBL/GenBank/DDBJ databases">
        <title>Evolutionary Origins and Diversification of the Mycorrhizal Mutualists.</title>
        <authorList>
            <consortium name="DOE Joint Genome Institute"/>
            <consortium name="Mycorrhizal Genomics Consortium"/>
            <person name="Kohler A."/>
            <person name="Kuo A."/>
            <person name="Nagy L.G."/>
            <person name="Floudas D."/>
            <person name="Copeland A."/>
            <person name="Barry K.W."/>
            <person name="Cichocki N."/>
            <person name="Veneault-Fourrey C."/>
            <person name="LaButti K."/>
            <person name="Lindquist E.A."/>
            <person name="Lipzen A."/>
            <person name="Lundell T."/>
            <person name="Morin E."/>
            <person name="Murat C."/>
            <person name="Riley R."/>
            <person name="Ohm R."/>
            <person name="Sun H."/>
            <person name="Tunlid A."/>
            <person name="Henrissat B."/>
            <person name="Grigoriev I.V."/>
            <person name="Hibbett D.S."/>
            <person name="Martin F."/>
        </authorList>
    </citation>
    <scope>NUCLEOTIDE SEQUENCE [LARGE SCALE GENOMIC DNA]</scope>
    <source>
        <strain evidence="2">UH-Slu-Lm8-n1</strain>
    </source>
</reference>
<dbReference type="AlphaFoldDB" id="A0A0D0AZ39"/>
<reference evidence="1 2" key="1">
    <citation type="submission" date="2014-04" db="EMBL/GenBank/DDBJ databases">
        <authorList>
            <consortium name="DOE Joint Genome Institute"/>
            <person name="Kuo A."/>
            <person name="Ruytinx J."/>
            <person name="Rineau F."/>
            <person name="Colpaert J."/>
            <person name="Kohler A."/>
            <person name="Nagy L.G."/>
            <person name="Floudas D."/>
            <person name="Copeland A."/>
            <person name="Barry K.W."/>
            <person name="Cichocki N."/>
            <person name="Veneault-Fourrey C."/>
            <person name="LaButti K."/>
            <person name="Lindquist E.A."/>
            <person name="Lipzen A."/>
            <person name="Lundell T."/>
            <person name="Morin E."/>
            <person name="Murat C."/>
            <person name="Sun H."/>
            <person name="Tunlid A."/>
            <person name="Henrissat B."/>
            <person name="Grigoriev I.V."/>
            <person name="Hibbett D.S."/>
            <person name="Martin F."/>
            <person name="Nordberg H.P."/>
            <person name="Cantor M.N."/>
            <person name="Hua S.X."/>
        </authorList>
    </citation>
    <scope>NUCLEOTIDE SEQUENCE [LARGE SCALE GENOMIC DNA]</scope>
    <source>
        <strain evidence="1 2">UH-Slu-Lm8-n1</strain>
    </source>
</reference>
<protein>
    <submittedName>
        <fullName evidence="1">Uncharacterized protein</fullName>
    </submittedName>
</protein>
<dbReference type="EMBL" id="KN835336">
    <property type="protein sequence ID" value="KIK39587.1"/>
    <property type="molecule type" value="Genomic_DNA"/>
</dbReference>
<keyword evidence="2" id="KW-1185">Reference proteome</keyword>
<name>A0A0D0AZ39_9AGAM</name>
<dbReference type="HOGENOM" id="CLU_2293546_0_0_1"/>
<dbReference type="InParanoid" id="A0A0D0AZ39"/>